<evidence type="ECO:0000313" key="2">
    <source>
        <dbReference type="EMBL" id="KZP14339.1"/>
    </source>
</evidence>
<dbReference type="EMBL" id="KV417619">
    <property type="protein sequence ID" value="KZP14339.1"/>
    <property type="molecule type" value="Genomic_DNA"/>
</dbReference>
<dbReference type="OrthoDB" id="3063971at2759"/>
<evidence type="ECO:0000256" key="1">
    <source>
        <dbReference type="SAM" id="Coils"/>
    </source>
</evidence>
<keyword evidence="1" id="KW-0175">Coiled coil</keyword>
<accession>A0A166D5G5</accession>
<reference evidence="2 3" key="1">
    <citation type="journal article" date="2016" name="Mol. Biol. Evol.">
        <title>Comparative Genomics of Early-Diverging Mushroom-Forming Fungi Provides Insights into the Origins of Lignocellulose Decay Capabilities.</title>
        <authorList>
            <person name="Nagy L.G."/>
            <person name="Riley R."/>
            <person name="Tritt A."/>
            <person name="Adam C."/>
            <person name="Daum C."/>
            <person name="Floudas D."/>
            <person name="Sun H."/>
            <person name="Yadav J.S."/>
            <person name="Pangilinan J."/>
            <person name="Larsson K.H."/>
            <person name="Matsuura K."/>
            <person name="Barry K."/>
            <person name="Labutti K."/>
            <person name="Kuo R."/>
            <person name="Ohm R.A."/>
            <person name="Bhattacharya S.S."/>
            <person name="Shirouzu T."/>
            <person name="Yoshinaga Y."/>
            <person name="Martin F.M."/>
            <person name="Grigoriev I.V."/>
            <person name="Hibbett D.S."/>
        </authorList>
    </citation>
    <scope>NUCLEOTIDE SEQUENCE [LARGE SCALE GENOMIC DNA]</scope>
    <source>
        <strain evidence="2 3">CBS 109695</strain>
    </source>
</reference>
<name>A0A166D5G5_9AGAM</name>
<dbReference type="AlphaFoldDB" id="A0A166D5G5"/>
<gene>
    <name evidence="2" type="ORF">FIBSPDRAFT_114027</name>
</gene>
<dbReference type="SUPFAM" id="SSF52047">
    <property type="entry name" value="RNI-like"/>
    <property type="match status" value="1"/>
</dbReference>
<feature type="coiled-coil region" evidence="1">
    <location>
        <begin position="27"/>
        <end position="54"/>
    </location>
</feature>
<dbReference type="STRING" id="436010.A0A166D5G5"/>
<proteinExistence type="predicted"/>
<evidence type="ECO:0000313" key="3">
    <source>
        <dbReference type="Proteomes" id="UP000076532"/>
    </source>
</evidence>
<organism evidence="2 3">
    <name type="scientific">Athelia psychrophila</name>
    <dbReference type="NCBI Taxonomy" id="1759441"/>
    <lineage>
        <taxon>Eukaryota</taxon>
        <taxon>Fungi</taxon>
        <taxon>Dikarya</taxon>
        <taxon>Basidiomycota</taxon>
        <taxon>Agaricomycotina</taxon>
        <taxon>Agaricomycetes</taxon>
        <taxon>Agaricomycetidae</taxon>
        <taxon>Atheliales</taxon>
        <taxon>Atheliaceae</taxon>
        <taxon>Athelia</taxon>
    </lineage>
</organism>
<sequence>MNTEIAHLLNTNHAPTTTESQHVKAIISEKQGHLAQLESEIERLRSLLDPLLRTRDETKQFLSAHVNILSPARRMPAEIWSDIFTKCLPDEEHAPIDCTQAPLLLTQICRAWRSFASSTPQLWSSISVEARGSAPSEMQSRVIKNWLSRSGTLPLSIKVDAIGPLGPKLVNTLVLFGPRVHSLDIMAKHDERQKIFDASMPTLSRIEFRCSGVLRLFQLSGPPPNLRRLLLPGMDNLMATPFPWAELTALDVTRTIQYNECFLIFHRCHSLSRLALPHIDGAHDGATRQRVTLRHLLFLHLCPDSGVGNLLDNLTLPNLKELNIAERNSTGRSNEVLLSFLTRSACPIDTLTISSSVPAHKLREIVQWVRTLRSVHLAWPAKPVPVPVVQILGTRNDAERTILSHASQLSARRLSSS</sequence>
<protein>
    <submittedName>
        <fullName evidence="2">Uncharacterized protein</fullName>
    </submittedName>
</protein>
<dbReference type="Proteomes" id="UP000076532">
    <property type="component" value="Unassembled WGS sequence"/>
</dbReference>
<keyword evidence="3" id="KW-1185">Reference proteome</keyword>